<reference evidence="1" key="1">
    <citation type="submission" date="2020-03" db="EMBL/GenBank/DDBJ databases">
        <title>The deep terrestrial virosphere.</title>
        <authorList>
            <person name="Holmfeldt K."/>
            <person name="Nilsson E."/>
            <person name="Simone D."/>
            <person name="Lopez-Fernandez M."/>
            <person name="Wu X."/>
            <person name="de Brujin I."/>
            <person name="Lundin D."/>
            <person name="Andersson A."/>
            <person name="Bertilsson S."/>
            <person name="Dopson M."/>
        </authorList>
    </citation>
    <scope>NUCLEOTIDE SEQUENCE</scope>
    <source>
        <strain evidence="1">TM448A02254</strain>
        <strain evidence="2">TM448B02489</strain>
    </source>
</reference>
<name>A0A6H1ZW45_9ZZZZ</name>
<gene>
    <name evidence="1" type="ORF">TM448A02254_0011</name>
    <name evidence="2" type="ORF">TM448B02489_0007</name>
</gene>
<protein>
    <recommendedName>
        <fullName evidence="3">Single-stranded DNA-binding protein</fullName>
    </recommendedName>
</protein>
<evidence type="ECO:0000313" key="2">
    <source>
        <dbReference type="EMBL" id="QJI01364.1"/>
    </source>
</evidence>
<organism evidence="1">
    <name type="scientific">viral metagenome</name>
    <dbReference type="NCBI Taxonomy" id="1070528"/>
    <lineage>
        <taxon>unclassified sequences</taxon>
        <taxon>metagenomes</taxon>
        <taxon>organismal metagenomes</taxon>
    </lineage>
</organism>
<dbReference type="EMBL" id="MT144283">
    <property type="protein sequence ID" value="QJA51699.1"/>
    <property type="molecule type" value="Genomic_DNA"/>
</dbReference>
<evidence type="ECO:0008006" key="3">
    <source>
        <dbReference type="Google" id="ProtNLM"/>
    </source>
</evidence>
<dbReference type="EMBL" id="MT144918">
    <property type="protein sequence ID" value="QJI01364.1"/>
    <property type="molecule type" value="Genomic_DNA"/>
</dbReference>
<proteinExistence type="predicted"/>
<dbReference type="AlphaFoldDB" id="A0A6H1ZW45"/>
<evidence type="ECO:0000313" key="1">
    <source>
        <dbReference type="EMBL" id="QJA51699.1"/>
    </source>
</evidence>
<sequence length="107" mass="11739">MDKRHPIPANFTPRSHVRLSGIVKARGNAEFAPLTRQKVCRVELEVGDLDVNVMACGDLADNLACLLSGSLVRITGPLNILRWETGDGTIHERVGVSVEELHVEQQT</sequence>
<accession>A0A6H1ZW45</accession>